<dbReference type="InterPro" id="IPR001387">
    <property type="entry name" value="Cro/C1-type_HTH"/>
</dbReference>
<dbReference type="Pfam" id="PF01381">
    <property type="entry name" value="HTH_3"/>
    <property type="match status" value="1"/>
</dbReference>
<dbReference type="AlphaFoldDB" id="A0A1G5D9R7"/>
<name>A0A1G5D9R7_9FIRM</name>
<reference evidence="4" key="1">
    <citation type="submission" date="2016-10" db="EMBL/GenBank/DDBJ databases">
        <authorList>
            <person name="Varghese N."/>
            <person name="Submissions S."/>
        </authorList>
    </citation>
    <scope>NUCLEOTIDE SEQUENCE [LARGE SCALE GENOMIC DNA]</scope>
    <source>
        <strain evidence="4">XBD2006</strain>
    </source>
</reference>
<dbReference type="SUPFAM" id="SSF48452">
    <property type="entry name" value="TPR-like"/>
    <property type="match status" value="1"/>
</dbReference>
<keyword evidence="4" id="KW-1185">Reference proteome</keyword>
<evidence type="ECO:0000256" key="1">
    <source>
        <dbReference type="ARBA" id="ARBA00023125"/>
    </source>
</evidence>
<dbReference type="RefSeq" id="WP_074462058.1">
    <property type="nucleotide sequence ID" value="NZ_FMUR01000008.1"/>
</dbReference>
<gene>
    <name evidence="3" type="ORF">SAMN02910451_01402</name>
</gene>
<dbReference type="GO" id="GO:0003677">
    <property type="term" value="F:DNA binding"/>
    <property type="evidence" value="ECO:0007669"/>
    <property type="project" value="UniProtKB-KW"/>
</dbReference>
<dbReference type="SUPFAM" id="SSF47413">
    <property type="entry name" value="lambda repressor-like DNA-binding domains"/>
    <property type="match status" value="1"/>
</dbReference>
<dbReference type="Proteomes" id="UP000183047">
    <property type="component" value="Unassembled WGS sequence"/>
</dbReference>
<dbReference type="PROSITE" id="PS50943">
    <property type="entry name" value="HTH_CROC1"/>
    <property type="match status" value="1"/>
</dbReference>
<evidence type="ECO:0000313" key="4">
    <source>
        <dbReference type="Proteomes" id="UP000183047"/>
    </source>
</evidence>
<dbReference type="Gene3D" id="1.10.260.40">
    <property type="entry name" value="lambda repressor-like DNA-binding domains"/>
    <property type="match status" value="1"/>
</dbReference>
<accession>A0A1G5D9R7</accession>
<dbReference type="PANTHER" id="PTHR46558">
    <property type="entry name" value="TRACRIPTIONAL REGULATORY PROTEIN-RELATED-RELATED"/>
    <property type="match status" value="1"/>
</dbReference>
<feature type="domain" description="HTH cro/C1-type" evidence="2">
    <location>
        <begin position="9"/>
        <end position="63"/>
    </location>
</feature>
<dbReference type="PANTHER" id="PTHR46558:SF11">
    <property type="entry name" value="HTH-TYPE TRANSCRIPTIONAL REGULATOR XRE"/>
    <property type="match status" value="1"/>
</dbReference>
<proteinExistence type="predicted"/>
<organism evidence="3 4">
    <name type="scientific">Butyrivibrio hungatei</name>
    <dbReference type="NCBI Taxonomy" id="185008"/>
    <lineage>
        <taxon>Bacteria</taxon>
        <taxon>Bacillati</taxon>
        <taxon>Bacillota</taxon>
        <taxon>Clostridia</taxon>
        <taxon>Lachnospirales</taxon>
        <taxon>Lachnospiraceae</taxon>
        <taxon>Butyrivibrio</taxon>
    </lineage>
</organism>
<evidence type="ECO:0000259" key="2">
    <source>
        <dbReference type="PROSITE" id="PS50943"/>
    </source>
</evidence>
<dbReference type="InterPro" id="IPR011990">
    <property type="entry name" value="TPR-like_helical_dom_sf"/>
</dbReference>
<keyword evidence="1" id="KW-0238">DNA-binding</keyword>
<sequence>MKLKLHENIKRLRKEKNLTQEKLAEILGVTVGAVSKWENGNNTPDIVMLTMLASFFNVSIDVLLGYDMASKKAEKIVENINLLVSERRFDEAEKLSRDAMSRYPHDFSVIYAAADVYYVKALENQDKEDALKAIDLLTKSLEYLSQNKDPDINDFIIRSRIAYSYMVVDEKAAFERFKQINFGGIHDTVLALLCIQNNEVDQALNYSTLGIINHLNELIDSTLHMIMSLASKGGKKNLDEAVCLADTMIEVIAKFAGSEPGCYEKYMACYHVLKAYLYGCSGDENEMKKSLSEGKKLAESYDKNGTNDVARHLKFYHAEKKHYHIFDSIGENAVTGFSAALLGQVVKMGKINRKVLNRIIDDWEKEK</sequence>
<protein>
    <submittedName>
        <fullName evidence="3">Helix-turn-helix</fullName>
    </submittedName>
</protein>
<dbReference type="EMBL" id="FMUR01000008">
    <property type="protein sequence ID" value="SCY11248.1"/>
    <property type="molecule type" value="Genomic_DNA"/>
</dbReference>
<dbReference type="SMART" id="SM00530">
    <property type="entry name" value="HTH_XRE"/>
    <property type="match status" value="1"/>
</dbReference>
<dbReference type="InterPro" id="IPR010982">
    <property type="entry name" value="Lambda_DNA-bd_dom_sf"/>
</dbReference>
<dbReference type="OrthoDB" id="9812495at2"/>
<dbReference type="CDD" id="cd00093">
    <property type="entry name" value="HTH_XRE"/>
    <property type="match status" value="1"/>
</dbReference>
<evidence type="ECO:0000313" key="3">
    <source>
        <dbReference type="EMBL" id="SCY11248.1"/>
    </source>
</evidence>